<evidence type="ECO:0000313" key="3">
    <source>
        <dbReference type="Proteomes" id="UP001374584"/>
    </source>
</evidence>
<dbReference type="AlphaFoldDB" id="A0AAN9RRS5"/>
<comment type="caution">
    <text evidence="2">The sequence shown here is derived from an EMBL/GenBank/DDBJ whole genome shotgun (WGS) entry which is preliminary data.</text>
</comment>
<dbReference type="Proteomes" id="UP001374584">
    <property type="component" value="Unassembled WGS sequence"/>
</dbReference>
<organism evidence="2 3">
    <name type="scientific">Phaseolus coccineus</name>
    <name type="common">Scarlet runner bean</name>
    <name type="synonym">Phaseolus multiflorus</name>
    <dbReference type="NCBI Taxonomy" id="3886"/>
    <lineage>
        <taxon>Eukaryota</taxon>
        <taxon>Viridiplantae</taxon>
        <taxon>Streptophyta</taxon>
        <taxon>Embryophyta</taxon>
        <taxon>Tracheophyta</taxon>
        <taxon>Spermatophyta</taxon>
        <taxon>Magnoliopsida</taxon>
        <taxon>eudicotyledons</taxon>
        <taxon>Gunneridae</taxon>
        <taxon>Pentapetalae</taxon>
        <taxon>rosids</taxon>
        <taxon>fabids</taxon>
        <taxon>Fabales</taxon>
        <taxon>Fabaceae</taxon>
        <taxon>Papilionoideae</taxon>
        <taxon>50 kb inversion clade</taxon>
        <taxon>NPAAA clade</taxon>
        <taxon>indigoferoid/millettioid clade</taxon>
        <taxon>Phaseoleae</taxon>
        <taxon>Phaseolus</taxon>
    </lineage>
</organism>
<dbReference type="PANTHER" id="PTHR33591">
    <property type="entry name" value="BETA-CAROTENE ISOMERASE D27"/>
    <property type="match status" value="1"/>
</dbReference>
<dbReference type="PANTHER" id="PTHR33591:SF1">
    <property type="entry name" value="BETA-CAROTENE ISOMERASE D27, CHLOROPLASTIC"/>
    <property type="match status" value="1"/>
</dbReference>
<protein>
    <recommendedName>
        <fullName evidence="1">Beta-carotene isomerase D27-like C-terminal domain-containing protein</fullName>
    </recommendedName>
</protein>
<accession>A0AAN9RRS5</accession>
<evidence type="ECO:0000313" key="2">
    <source>
        <dbReference type="EMBL" id="KAK7378408.1"/>
    </source>
</evidence>
<dbReference type="GO" id="GO:1901601">
    <property type="term" value="P:strigolactone biosynthetic process"/>
    <property type="evidence" value="ECO:0007669"/>
    <property type="project" value="TreeGrafter"/>
</dbReference>
<dbReference type="InterPro" id="IPR025114">
    <property type="entry name" value="D27-like_C"/>
</dbReference>
<dbReference type="GO" id="GO:0009536">
    <property type="term" value="C:plastid"/>
    <property type="evidence" value="ECO:0007669"/>
    <property type="project" value="TreeGrafter"/>
</dbReference>
<dbReference type="Pfam" id="PF13225">
    <property type="entry name" value="D27-like_C"/>
    <property type="match status" value="1"/>
</dbReference>
<sequence length="275" mass="31079">MVANCFRLNRGSAICSTHWNPIKRELEHPSVVAMLRRPSDSITEETRKTNAYNDNLFDRLAINHLSKSVQEATGLSNNKSGYESLVEAATVAKHKFDPIQQQEVIIQALHRAFPRPILSFIKTVLPASKLSREYFAIFTTLFFAWLVGPCEVRESKVNGRSEKNVVYIPKCRFLEETSCVGMCINLCKMPSQTFIKDSLGMSVNMVPNFDDMSCEMIFGQDPPASTDDPALNQQCYKLCKAYKNHGTNFPSEHEWNKSVPHVHIVYAGKAETDQP</sequence>
<gene>
    <name evidence="2" type="ORF">VNO80_03848</name>
</gene>
<proteinExistence type="predicted"/>
<dbReference type="InterPro" id="IPR038938">
    <property type="entry name" value="D27-like"/>
</dbReference>
<dbReference type="GO" id="GO:0016859">
    <property type="term" value="F:cis-trans isomerase activity"/>
    <property type="evidence" value="ECO:0007669"/>
    <property type="project" value="TreeGrafter"/>
</dbReference>
<dbReference type="EMBL" id="JAYMYR010000002">
    <property type="protein sequence ID" value="KAK7378408.1"/>
    <property type="molecule type" value="Genomic_DNA"/>
</dbReference>
<evidence type="ECO:0000259" key="1">
    <source>
        <dbReference type="Pfam" id="PF13225"/>
    </source>
</evidence>
<name>A0AAN9RRS5_PHACN</name>
<feature type="domain" description="Beta-carotene isomerase D27-like C-terminal" evidence="1">
    <location>
        <begin position="145"/>
        <end position="225"/>
    </location>
</feature>
<reference evidence="2 3" key="1">
    <citation type="submission" date="2024-01" db="EMBL/GenBank/DDBJ databases">
        <title>The genomes of 5 underutilized Papilionoideae crops provide insights into root nodulation and disease resistanc.</title>
        <authorList>
            <person name="Jiang F."/>
        </authorList>
    </citation>
    <scope>NUCLEOTIDE SEQUENCE [LARGE SCALE GENOMIC DNA]</scope>
    <source>
        <strain evidence="2">JINMINGXINNONG_FW02</strain>
        <tissue evidence="2">Leaves</tissue>
    </source>
</reference>
<keyword evidence="3" id="KW-1185">Reference proteome</keyword>
<dbReference type="GO" id="GO:0005506">
    <property type="term" value="F:iron ion binding"/>
    <property type="evidence" value="ECO:0007669"/>
    <property type="project" value="InterPro"/>
</dbReference>